<dbReference type="InterPro" id="IPR008868">
    <property type="entry name" value="TniB"/>
</dbReference>
<name>Q2N7S8_ERYLH</name>
<dbReference type="AlphaFoldDB" id="Q2N7S8"/>
<sequence length="307" mass="34620">MTCNTITSIDDLRLADDATRLAYLAEPDTIYHPRMMEIEDRLRAILEAPEPHEHSIAVFGRSYNGKSTISKHFASLYPVQTGMMGDADRADVVRVSMPGEASVREFAIRILRYVSEPFNLRWSTSHLTSMVYAVLRTMQTRLLLIDEFQDLANGTHRNREALKNMVKSIGEDCGCGVALFGTPPGVDILNDDPQLQRRFEQVVLPPWKRGDEANVLIHNLEVRLPLRKTSHVVADPKLVETILEKGDHVIGHIRRVMLLAARTAIQSGREVIDAKTLEDMAWVPLSERACDVIDRLEVKTSRECEPA</sequence>
<dbReference type="Proteomes" id="UP000008808">
    <property type="component" value="Chromosome"/>
</dbReference>
<proteinExistence type="predicted"/>
<reference evidence="2" key="1">
    <citation type="journal article" date="2009" name="J. Bacteriol.">
        <title>Complete genome sequence of Erythrobacter litoralis HTCC2594.</title>
        <authorList>
            <person name="Oh H.M."/>
            <person name="Giovannoni S.J."/>
            <person name="Ferriera S."/>
            <person name="Johnson J."/>
            <person name="Cho J.C."/>
        </authorList>
    </citation>
    <scope>NUCLEOTIDE SEQUENCE [LARGE SCALE GENOMIC DNA]</scope>
    <source>
        <strain evidence="2">HTCC2594</strain>
    </source>
</reference>
<dbReference type="eggNOG" id="COG2842">
    <property type="taxonomic scope" value="Bacteria"/>
</dbReference>
<dbReference type="Pfam" id="PF05621">
    <property type="entry name" value="TniB"/>
    <property type="match status" value="1"/>
</dbReference>
<protein>
    <submittedName>
        <fullName evidence="1">NTP-binding protein</fullName>
    </submittedName>
</protein>
<keyword evidence="2" id="KW-1185">Reference proteome</keyword>
<dbReference type="Gene3D" id="3.40.50.300">
    <property type="entry name" value="P-loop containing nucleotide triphosphate hydrolases"/>
    <property type="match status" value="1"/>
</dbReference>
<dbReference type="HOGENOM" id="CLU_067529_2_0_5"/>
<evidence type="ECO:0000313" key="1">
    <source>
        <dbReference type="EMBL" id="ABC64263.1"/>
    </source>
</evidence>
<dbReference type="KEGG" id="eli:ELI_10855"/>
<dbReference type="OrthoDB" id="14765at2"/>
<dbReference type="RefSeq" id="WP_011415086.1">
    <property type="nucleotide sequence ID" value="NC_007722.1"/>
</dbReference>
<dbReference type="EMBL" id="CP000157">
    <property type="protein sequence ID" value="ABC64263.1"/>
    <property type="molecule type" value="Genomic_DNA"/>
</dbReference>
<evidence type="ECO:0000313" key="2">
    <source>
        <dbReference type="Proteomes" id="UP000008808"/>
    </source>
</evidence>
<organism evidence="1 2">
    <name type="scientific">Erythrobacter litoralis (strain HTCC2594)</name>
    <dbReference type="NCBI Taxonomy" id="314225"/>
    <lineage>
        <taxon>Bacteria</taxon>
        <taxon>Pseudomonadati</taxon>
        <taxon>Pseudomonadota</taxon>
        <taxon>Alphaproteobacteria</taxon>
        <taxon>Sphingomonadales</taxon>
        <taxon>Erythrobacteraceae</taxon>
        <taxon>Erythrobacter/Porphyrobacter group</taxon>
        <taxon>Erythrobacter</taxon>
    </lineage>
</organism>
<dbReference type="STRING" id="314225.ELI_10855"/>
<dbReference type="InterPro" id="IPR027417">
    <property type="entry name" value="P-loop_NTPase"/>
</dbReference>
<gene>
    <name evidence="1" type="ordered locus">ELI_10855</name>
</gene>
<dbReference type="SUPFAM" id="SSF52540">
    <property type="entry name" value="P-loop containing nucleoside triphosphate hydrolases"/>
    <property type="match status" value="1"/>
</dbReference>
<accession>Q2N7S8</accession>